<evidence type="ECO:0000259" key="18">
    <source>
        <dbReference type="Pfam" id="PF07715"/>
    </source>
</evidence>
<dbReference type="PROSITE" id="PS52016">
    <property type="entry name" value="TONB_DEPENDENT_REC_3"/>
    <property type="match status" value="1"/>
</dbReference>
<name>A0A842HNM5_9BURK</name>
<dbReference type="GO" id="GO:0015344">
    <property type="term" value="F:siderophore uptake transmembrane transporter activity"/>
    <property type="evidence" value="ECO:0007669"/>
    <property type="project" value="TreeGrafter"/>
</dbReference>
<dbReference type="InterPro" id="IPR010917">
    <property type="entry name" value="TonB_rcpt_CS"/>
</dbReference>
<reference evidence="19 20" key="1">
    <citation type="submission" date="2020-08" db="EMBL/GenBank/DDBJ databases">
        <title>Paraeoetvoesia sp. YC-7-48 draft genome sequence.</title>
        <authorList>
            <person name="Yao L."/>
        </authorList>
    </citation>
    <scope>NUCLEOTIDE SEQUENCE [LARGE SCALE GENOMIC DNA]</scope>
    <source>
        <strain evidence="20">YC-7-48</strain>
    </source>
</reference>
<dbReference type="InterPro" id="IPR012910">
    <property type="entry name" value="Plug_dom"/>
</dbReference>
<accession>A0A842HNM5</accession>
<dbReference type="InterPro" id="IPR000531">
    <property type="entry name" value="Beta-barrel_TonB"/>
</dbReference>
<evidence type="ECO:0000256" key="14">
    <source>
        <dbReference type="PROSITE-ProRule" id="PRU01360"/>
    </source>
</evidence>
<evidence type="ECO:0000256" key="11">
    <source>
        <dbReference type="ARBA" id="ARBA00023136"/>
    </source>
</evidence>
<evidence type="ECO:0000256" key="10">
    <source>
        <dbReference type="ARBA" id="ARBA00023077"/>
    </source>
</evidence>
<dbReference type="InterPro" id="IPR036942">
    <property type="entry name" value="Beta-barrel_TonB_sf"/>
</dbReference>
<dbReference type="Pfam" id="PF00593">
    <property type="entry name" value="TonB_dep_Rec_b-barrel"/>
    <property type="match status" value="1"/>
</dbReference>
<dbReference type="PANTHER" id="PTHR32552">
    <property type="entry name" value="FERRICHROME IRON RECEPTOR-RELATED"/>
    <property type="match status" value="1"/>
</dbReference>
<keyword evidence="9" id="KW-0406">Ion transport</keyword>
<feature type="domain" description="TonB-dependent receptor plug" evidence="18">
    <location>
        <begin position="57"/>
        <end position="157"/>
    </location>
</feature>
<evidence type="ECO:0000256" key="7">
    <source>
        <dbReference type="ARBA" id="ARBA00022729"/>
    </source>
</evidence>
<dbReference type="Gene3D" id="2.170.130.10">
    <property type="entry name" value="TonB-dependent receptor, plug domain"/>
    <property type="match status" value="1"/>
</dbReference>
<dbReference type="Proteomes" id="UP000545386">
    <property type="component" value="Unassembled WGS sequence"/>
</dbReference>
<evidence type="ECO:0000256" key="15">
    <source>
        <dbReference type="PROSITE-ProRule" id="PRU10144"/>
    </source>
</evidence>
<gene>
    <name evidence="19" type="ORF">GTU67_04570</name>
</gene>
<evidence type="ECO:0000256" key="2">
    <source>
        <dbReference type="ARBA" id="ARBA00009810"/>
    </source>
</evidence>
<evidence type="ECO:0000256" key="5">
    <source>
        <dbReference type="ARBA" id="ARBA00022496"/>
    </source>
</evidence>
<evidence type="ECO:0000256" key="13">
    <source>
        <dbReference type="ARBA" id="ARBA00023237"/>
    </source>
</evidence>
<dbReference type="PROSITE" id="PS01156">
    <property type="entry name" value="TONB_DEPENDENT_REC_2"/>
    <property type="match status" value="1"/>
</dbReference>
<dbReference type="EMBL" id="JACJUU010000002">
    <property type="protein sequence ID" value="MBC2769188.1"/>
    <property type="molecule type" value="Genomic_DNA"/>
</dbReference>
<evidence type="ECO:0000256" key="16">
    <source>
        <dbReference type="RuleBase" id="RU003357"/>
    </source>
</evidence>
<comment type="similarity">
    <text evidence="2 14 16">Belongs to the TonB-dependent receptor family.</text>
</comment>
<dbReference type="InterPro" id="IPR037066">
    <property type="entry name" value="Plug_dom_sf"/>
</dbReference>
<dbReference type="SUPFAM" id="SSF56935">
    <property type="entry name" value="Porins"/>
    <property type="match status" value="1"/>
</dbReference>
<keyword evidence="7" id="KW-0732">Signal</keyword>
<keyword evidence="11 14" id="KW-0472">Membrane</keyword>
<keyword evidence="12 19" id="KW-0675">Receptor</keyword>
<keyword evidence="10 16" id="KW-0798">TonB box</keyword>
<evidence type="ECO:0000256" key="12">
    <source>
        <dbReference type="ARBA" id="ARBA00023170"/>
    </source>
</evidence>
<protein>
    <submittedName>
        <fullName evidence="19">TonB-dependent receptor</fullName>
    </submittedName>
</protein>
<evidence type="ECO:0000256" key="1">
    <source>
        <dbReference type="ARBA" id="ARBA00004571"/>
    </source>
</evidence>
<dbReference type="GO" id="GO:0038023">
    <property type="term" value="F:signaling receptor activity"/>
    <property type="evidence" value="ECO:0007669"/>
    <property type="project" value="InterPro"/>
</dbReference>
<keyword evidence="20" id="KW-1185">Reference proteome</keyword>
<dbReference type="Gene3D" id="2.40.170.20">
    <property type="entry name" value="TonB-dependent receptor, beta-barrel domain"/>
    <property type="match status" value="1"/>
</dbReference>
<evidence type="ECO:0000256" key="6">
    <source>
        <dbReference type="ARBA" id="ARBA00022692"/>
    </source>
</evidence>
<keyword evidence="13 14" id="KW-0998">Cell outer membrane</keyword>
<dbReference type="Pfam" id="PF07715">
    <property type="entry name" value="Plug"/>
    <property type="match status" value="1"/>
</dbReference>
<evidence type="ECO:0000313" key="20">
    <source>
        <dbReference type="Proteomes" id="UP000545386"/>
    </source>
</evidence>
<keyword evidence="3 14" id="KW-0813">Transport</keyword>
<evidence type="ECO:0000256" key="9">
    <source>
        <dbReference type="ARBA" id="ARBA00023065"/>
    </source>
</evidence>
<dbReference type="GO" id="GO:0009279">
    <property type="term" value="C:cell outer membrane"/>
    <property type="evidence" value="ECO:0007669"/>
    <property type="project" value="UniProtKB-SubCell"/>
</dbReference>
<dbReference type="NCBIfam" id="TIGR01783">
    <property type="entry name" value="TonB-siderophor"/>
    <property type="match status" value="1"/>
</dbReference>
<dbReference type="AlphaFoldDB" id="A0A842HNM5"/>
<proteinExistence type="inferred from homology"/>
<dbReference type="CDD" id="cd01347">
    <property type="entry name" value="ligand_gated_channel"/>
    <property type="match status" value="1"/>
</dbReference>
<keyword evidence="6 14" id="KW-0812">Transmembrane</keyword>
<evidence type="ECO:0000256" key="3">
    <source>
        <dbReference type="ARBA" id="ARBA00022448"/>
    </source>
</evidence>
<sequence length="700" mass="76766">MVIGMGGAQVAAAQQADATDNAVRQLPGVTVRGVAPDNTLQQLGAPVAAGALGNRTQLETPFSTTVVNAEMLAQRQTTKLGDVFALDASVADNSSQNGAWANYVTIRGLPIDWQNAYKIDGKPFMSYATTLPYELLDQVQLFKGASGFLFGYSAPGGLINFVTKKPPVQGDVREVSLGYRTQSLWRQTFDIGGRAGEGDTFGYRIAATHEDGETYNKGAVNKKAVSLALDARLTDRLTWDFQAMYQRRKANDADPTIRLSSYAGDSLPSPVRADDNRLVGPGTYLDNEFQYYATGLEYALASDWTARVDYSYAKTRTRRAEAVLFLRDQAGNYDDYRSDYGEHYTFNNWQGSVSGRVSTGGISHDLTAGVSWQEQKNDYAGSGVYSKIGTGSLWTQNNNAYYTSGTMGSLNMYRAGVITQKSLFVSDTLTLSDRWSVLAGLRYTNYDQVGYGTNGRVSSNYRKTGVLTPTLAVMYKITPQTMAYASYIEALEPGTQVGTGYANTGELLDPLKSRQYEVGVKADHDDWAATAALFRIEKAAQFTDSGNRLVQDGESVYQGIELGATKTLARHWTIGTNLMWLNAEYTKGLNNIGQRVVGAPRFVAAAQIAYQVPQVPGLRLTVDAKYTGSSPLRPSNNLSVDAYTLVNVGASYETRIQGYDTTFRLAVDNLTNRKYWMYQYENYIKAGDPRTVSLTASMRF</sequence>
<evidence type="ECO:0000313" key="19">
    <source>
        <dbReference type="EMBL" id="MBC2769188.1"/>
    </source>
</evidence>
<evidence type="ECO:0000256" key="8">
    <source>
        <dbReference type="ARBA" id="ARBA00023004"/>
    </source>
</evidence>
<feature type="domain" description="TonB-dependent receptor-like beta-barrel" evidence="17">
    <location>
        <begin position="260"/>
        <end position="670"/>
    </location>
</feature>
<dbReference type="InterPro" id="IPR010105">
    <property type="entry name" value="TonB_sidphr_rcpt"/>
</dbReference>
<dbReference type="InterPro" id="IPR039426">
    <property type="entry name" value="TonB-dep_rcpt-like"/>
</dbReference>
<dbReference type="PANTHER" id="PTHR32552:SF82">
    <property type="entry name" value="FCUA PROTEIN"/>
    <property type="match status" value="1"/>
</dbReference>
<evidence type="ECO:0000256" key="4">
    <source>
        <dbReference type="ARBA" id="ARBA00022452"/>
    </source>
</evidence>
<keyword evidence="8" id="KW-0408">Iron</keyword>
<organism evidence="19 20">
    <name type="scientific">Pusillimonas minor</name>
    <dbReference type="NCBI Taxonomy" id="2697024"/>
    <lineage>
        <taxon>Bacteria</taxon>
        <taxon>Pseudomonadati</taxon>
        <taxon>Pseudomonadota</taxon>
        <taxon>Betaproteobacteria</taxon>
        <taxon>Burkholderiales</taxon>
        <taxon>Alcaligenaceae</taxon>
        <taxon>Pusillimonas</taxon>
    </lineage>
</organism>
<keyword evidence="4 14" id="KW-1134">Transmembrane beta strand</keyword>
<comment type="caution">
    <text evidence="19">The sequence shown here is derived from an EMBL/GenBank/DDBJ whole genome shotgun (WGS) entry which is preliminary data.</text>
</comment>
<comment type="subcellular location">
    <subcellularLocation>
        <location evidence="1 14">Cell outer membrane</location>
        <topology evidence="1 14">Multi-pass membrane protein</topology>
    </subcellularLocation>
</comment>
<evidence type="ECO:0000259" key="17">
    <source>
        <dbReference type="Pfam" id="PF00593"/>
    </source>
</evidence>
<keyword evidence="5" id="KW-0410">Iron transport</keyword>
<dbReference type="GO" id="GO:0015891">
    <property type="term" value="P:siderophore transport"/>
    <property type="evidence" value="ECO:0007669"/>
    <property type="project" value="InterPro"/>
</dbReference>
<feature type="short sequence motif" description="TonB C-terminal box" evidence="15">
    <location>
        <begin position="683"/>
        <end position="700"/>
    </location>
</feature>